<comment type="caution">
    <text evidence="2">The sequence shown here is derived from an EMBL/GenBank/DDBJ whole genome shotgun (WGS) entry which is preliminary data.</text>
</comment>
<accession>A0ABP6T489</accession>
<name>A0ABP6T489_9ACTN</name>
<feature type="region of interest" description="Disordered" evidence="1">
    <location>
        <begin position="1"/>
        <end position="22"/>
    </location>
</feature>
<sequence>MIEVGSRVRRQPPPPRVVFEALTNPDRDPARPWLQLRDDEVPPRILEAEEPALVVWSSIWRKLPDARIRFDLSAHGLETNLRWTLLAPEPLSDEAFVGHLRKRMNRLINADLRFTFGQ</sequence>
<organism evidence="2 3">
    <name type="scientific">Cryptosporangium minutisporangium</name>
    <dbReference type="NCBI Taxonomy" id="113569"/>
    <lineage>
        <taxon>Bacteria</taxon>
        <taxon>Bacillati</taxon>
        <taxon>Actinomycetota</taxon>
        <taxon>Actinomycetes</taxon>
        <taxon>Cryptosporangiales</taxon>
        <taxon>Cryptosporangiaceae</taxon>
        <taxon>Cryptosporangium</taxon>
    </lineage>
</organism>
<dbReference type="RefSeq" id="WP_345731224.1">
    <property type="nucleotide sequence ID" value="NZ_BAAAYN010000039.1"/>
</dbReference>
<dbReference type="Proteomes" id="UP001501676">
    <property type="component" value="Unassembled WGS sequence"/>
</dbReference>
<proteinExistence type="predicted"/>
<gene>
    <name evidence="2" type="ORF">GCM10020369_56030</name>
</gene>
<protein>
    <recommendedName>
        <fullName evidence="4">SRPBCC family protein</fullName>
    </recommendedName>
</protein>
<evidence type="ECO:0000313" key="3">
    <source>
        <dbReference type="Proteomes" id="UP001501676"/>
    </source>
</evidence>
<keyword evidence="3" id="KW-1185">Reference proteome</keyword>
<reference evidence="3" key="1">
    <citation type="journal article" date="2019" name="Int. J. Syst. Evol. Microbiol.">
        <title>The Global Catalogue of Microorganisms (GCM) 10K type strain sequencing project: providing services to taxonomists for standard genome sequencing and annotation.</title>
        <authorList>
            <consortium name="The Broad Institute Genomics Platform"/>
            <consortium name="The Broad Institute Genome Sequencing Center for Infectious Disease"/>
            <person name="Wu L."/>
            <person name="Ma J."/>
        </authorList>
    </citation>
    <scope>NUCLEOTIDE SEQUENCE [LARGE SCALE GENOMIC DNA]</scope>
    <source>
        <strain evidence="3">JCM 9458</strain>
    </source>
</reference>
<evidence type="ECO:0000313" key="2">
    <source>
        <dbReference type="EMBL" id="GAA3392833.1"/>
    </source>
</evidence>
<dbReference type="EMBL" id="BAAAYN010000039">
    <property type="protein sequence ID" value="GAA3392833.1"/>
    <property type="molecule type" value="Genomic_DNA"/>
</dbReference>
<evidence type="ECO:0000256" key="1">
    <source>
        <dbReference type="SAM" id="MobiDB-lite"/>
    </source>
</evidence>
<evidence type="ECO:0008006" key="4">
    <source>
        <dbReference type="Google" id="ProtNLM"/>
    </source>
</evidence>
<dbReference type="SUPFAM" id="SSF55961">
    <property type="entry name" value="Bet v1-like"/>
    <property type="match status" value="1"/>
</dbReference>